<dbReference type="InterPro" id="IPR005561">
    <property type="entry name" value="ANTAR"/>
</dbReference>
<dbReference type="AlphaFoldDB" id="A0A1I5XHE8"/>
<dbReference type="SUPFAM" id="SSF52172">
    <property type="entry name" value="CheY-like"/>
    <property type="match status" value="1"/>
</dbReference>
<dbReference type="EMBL" id="FOXO01000032">
    <property type="protein sequence ID" value="SFQ31371.1"/>
    <property type="molecule type" value="Genomic_DNA"/>
</dbReference>
<feature type="domain" description="ANTAR" evidence="1">
    <location>
        <begin position="116"/>
        <end position="177"/>
    </location>
</feature>
<protein>
    <submittedName>
        <fullName evidence="2">Response regulator NasT</fullName>
    </submittedName>
</protein>
<dbReference type="OrthoDB" id="9808843at2"/>
<dbReference type="Pfam" id="PF03861">
    <property type="entry name" value="ANTAR"/>
    <property type="match status" value="1"/>
</dbReference>
<dbReference type="GO" id="GO:0003723">
    <property type="term" value="F:RNA binding"/>
    <property type="evidence" value="ECO:0007669"/>
    <property type="project" value="InterPro"/>
</dbReference>
<dbReference type="PROSITE" id="PS50921">
    <property type="entry name" value="ANTAR"/>
    <property type="match status" value="1"/>
</dbReference>
<evidence type="ECO:0000259" key="1">
    <source>
        <dbReference type="PROSITE" id="PS50921"/>
    </source>
</evidence>
<evidence type="ECO:0000313" key="3">
    <source>
        <dbReference type="Proteomes" id="UP000182624"/>
    </source>
</evidence>
<organism evidence="2 3">
    <name type="scientific">Butyrivibrio proteoclasticus</name>
    <dbReference type="NCBI Taxonomy" id="43305"/>
    <lineage>
        <taxon>Bacteria</taxon>
        <taxon>Bacillati</taxon>
        <taxon>Bacillota</taxon>
        <taxon>Clostridia</taxon>
        <taxon>Lachnospirales</taxon>
        <taxon>Lachnospiraceae</taxon>
        <taxon>Butyrivibrio</taxon>
    </lineage>
</organism>
<dbReference type="InterPro" id="IPR036388">
    <property type="entry name" value="WH-like_DNA-bd_sf"/>
</dbReference>
<accession>A0A1I5XHE8</accession>
<reference evidence="3" key="1">
    <citation type="submission" date="2016-10" db="EMBL/GenBank/DDBJ databases">
        <authorList>
            <person name="Varghese N."/>
            <person name="Submissions S."/>
        </authorList>
    </citation>
    <scope>NUCLEOTIDE SEQUENCE [LARGE SCALE GENOMIC DNA]</scope>
    <source>
        <strain evidence="3">P18</strain>
    </source>
</reference>
<dbReference type="Gene3D" id="1.10.10.10">
    <property type="entry name" value="Winged helix-like DNA-binding domain superfamily/Winged helix DNA-binding domain"/>
    <property type="match status" value="1"/>
</dbReference>
<keyword evidence="3" id="KW-1185">Reference proteome</keyword>
<gene>
    <name evidence="2" type="ORF">SAMN04487928_13234</name>
</gene>
<dbReference type="SMART" id="SM01012">
    <property type="entry name" value="ANTAR"/>
    <property type="match status" value="1"/>
</dbReference>
<evidence type="ECO:0000313" key="2">
    <source>
        <dbReference type="EMBL" id="SFQ31371.1"/>
    </source>
</evidence>
<name>A0A1I5XHE8_9FIRM</name>
<dbReference type="Proteomes" id="UP000182624">
    <property type="component" value="Unassembled WGS sequence"/>
</dbReference>
<dbReference type="RefSeq" id="WP_074891128.1">
    <property type="nucleotide sequence ID" value="NZ_FOXO01000032.1"/>
</dbReference>
<proteinExistence type="predicted"/>
<sequence length="182" mass="20219">MNIIVAFAKPEDAQNIKSILLRGGYDNVIACTTGVKALSAMENLGSGVIVCGYRLSDMLYSDLAEDLPGYFQMLMVASADKAPFDNFGEKLMFLPSPFSKNDLYTTINMMLEGVTLSRKKAKQKRLHKSEADKKIISKAKELLMERHHMTEPEAHKYLQKCAMNSGTTMLEAAEMVISLNSI</sequence>
<dbReference type="InterPro" id="IPR011006">
    <property type="entry name" value="CheY-like_superfamily"/>
</dbReference>